<evidence type="ECO:0000313" key="5">
    <source>
        <dbReference type="Proteomes" id="UP000238937"/>
    </source>
</evidence>
<comment type="caution">
    <text evidence="4">The sequence shown here is derived from an EMBL/GenBank/DDBJ whole genome shotgun (WGS) entry which is preliminary data.</text>
</comment>
<feature type="domain" description="Teneurin-like YD-shell" evidence="3">
    <location>
        <begin position="150"/>
        <end position="347"/>
    </location>
</feature>
<dbReference type="InterPro" id="IPR006530">
    <property type="entry name" value="YD"/>
</dbReference>
<name>A0A2T1G9C5_9CYAN</name>
<dbReference type="InterPro" id="IPR050708">
    <property type="entry name" value="T6SS_VgrG/RHS"/>
</dbReference>
<proteinExistence type="predicted"/>
<feature type="transmembrane region" description="Helical" evidence="2">
    <location>
        <begin position="1013"/>
        <end position="1032"/>
    </location>
</feature>
<dbReference type="Pfam" id="PF25023">
    <property type="entry name" value="TEN_YD-shell"/>
    <property type="match status" value="2"/>
</dbReference>
<dbReference type="RefSeq" id="WP_106308457.1">
    <property type="nucleotide sequence ID" value="NZ_PVWO01000289.1"/>
</dbReference>
<dbReference type="NCBIfam" id="TIGR01643">
    <property type="entry name" value="YD_repeat_2x"/>
    <property type="match status" value="7"/>
</dbReference>
<keyword evidence="2" id="KW-0472">Membrane</keyword>
<keyword evidence="2" id="KW-1133">Transmembrane helix</keyword>
<dbReference type="Pfam" id="PF05593">
    <property type="entry name" value="RHS_repeat"/>
    <property type="match status" value="5"/>
</dbReference>
<feature type="transmembrane region" description="Helical" evidence="2">
    <location>
        <begin position="1052"/>
        <end position="1069"/>
    </location>
</feature>
<dbReference type="InterPro" id="IPR056823">
    <property type="entry name" value="TEN-like_YD-shell"/>
</dbReference>
<dbReference type="OrthoDB" id="518237at2"/>
<reference evidence="4 5" key="1">
    <citation type="submission" date="2018-03" db="EMBL/GenBank/DDBJ databases">
        <title>The ancient ancestry and fast evolution of plastids.</title>
        <authorList>
            <person name="Moore K.R."/>
            <person name="Magnabosco C."/>
            <person name="Momper L."/>
            <person name="Gold D.A."/>
            <person name="Bosak T."/>
            <person name="Fournier G.P."/>
        </authorList>
    </citation>
    <scope>NUCLEOTIDE SEQUENCE [LARGE SCALE GENOMIC DNA]</scope>
    <source>
        <strain evidence="4 5">CCALA 037</strain>
    </source>
</reference>
<dbReference type="InterPro" id="IPR031325">
    <property type="entry name" value="RHS_repeat"/>
</dbReference>
<dbReference type="PANTHER" id="PTHR32305">
    <property type="match status" value="1"/>
</dbReference>
<evidence type="ECO:0000313" key="4">
    <source>
        <dbReference type="EMBL" id="PSB53859.1"/>
    </source>
</evidence>
<dbReference type="NCBIfam" id="TIGR03696">
    <property type="entry name" value="Rhs_assc_core"/>
    <property type="match status" value="1"/>
</dbReference>
<feature type="domain" description="Teneurin-like YD-shell" evidence="3">
    <location>
        <begin position="680"/>
        <end position="1003"/>
    </location>
</feature>
<dbReference type="InterPro" id="IPR022385">
    <property type="entry name" value="Rhs_assc_core"/>
</dbReference>
<keyword evidence="1" id="KW-0677">Repeat</keyword>
<sequence>MCRSVLDKFLADGVTDKIVNETVYFANGNIQSVKDGNGNTTTYTYQIDRNFLAKTTDADSKNTTYTYDGVGNIRTMTDARGNTTTYDYDALNRRNKVTNALNEVTLTKYDLSGNITQTEDALNRITNYNYDRLNRQLTINTVGLPDTTIIDYDELGRIKKQKLKGISSVDDRTTEYTYNDSLNLTTIARPESVTETIKRDSRDNIITTSKIVKGINQITRYEYNGLNQVTLITDADNNTQTFEYNSLGNRTFSTAKDRLTGETHTTQFESNNLGWNVKTTDAIGRIFTTTYDAVGNIKQQVENGLRTTTHTYDALNRKTQVTTVYGADTLNTITRYDEVGNVIEAKDAEGNTTLYQYDELNRQKKVIDAKLQDTDYVYDAVGNLKEIIDTPTRKTTYTYDNLNRRTEVKDAENIRTRTAYNEFGEAIAITQNDGGIVTRTTQYEYDKLGRKKKTIDPLNHITTTTYDEANNVRTVTDANNNTTTYDYDKLNRQTKVIDANNITTQINTYDGFGNIKSIKDASGNLTQSEYDNLDRLTKTIDPRSKETIQAYDGLGRVLSIKDRNARTRTFAYDINDNLTTETWGGTTQLTYTYDKVSNLKSSYDASSNTTNTYSYDAIYQLISAATSNSSVRFEYDYDEFGDLTQRRDKQGTSTIAKLDYTYNNNHQLTQLIQSGVGLATQTIEMSYDRLSQLRKIDRSVVTNLGHLVTDYQYDGAGRLFDITNKFNSTVISNYNYGYDDGNRLSGKNGTDGISTVAYGNDNQISAVDNASRPDESYSFNALGIRAGWVTDTVDKRRVLSDGIYQYQYDDEGNLTRKEEISTGKVTTYVWDYRNRLSRVNLSDGSSLEYGYDASDRRISKKINGVTKEKYVYDGEDIALVVDATGTIVERYLYGNRTDNVLSRVSAGTTVWSLGDRQGSVVDLVDEGGNVLNHFVYDSFGNGTATTGVDFRFGYTGRELDAETGLYYYRARYYDSGLGRFISEDPIGFSAGDTNLYRYVNNSPTNYTDPTGTILFAPLIAAGMVAMGVMNALIDVNIQLQVNKMTDKTDMNWASVGVSFVTGMIGFGLAQRATQASTLAWKIASNPLTQRAVDSGIDGVGKIVENGINGKPLHNELFETVAGNFVFGAAADAAIKGAGKAASAFKRFNGTIGAAHSSMFSKKHVPYIYSDEALVERAESLHKQLVAETTRGSRNKKTGEIEYRSAYDARTVAVGRARKFNKDANEWEYYTLYSSSTGSFTHDIQRKYFNLDPKTGKNISEQGEIATNVNLTEFKSDGFGIINNQNQSHAELNMIQWAQKRGYIIEGIGVSHAGGICPHCYAQMLIRNITTTNPIFRDFDYMKNVKNKITGLSEKVLKIPRSPSPAPKDWQVSYNSVNGLVTIDPSTRTMIVNTINGPHVVNI</sequence>
<keyword evidence="2" id="KW-0812">Transmembrane</keyword>
<dbReference type="Proteomes" id="UP000238937">
    <property type="component" value="Unassembled WGS sequence"/>
</dbReference>
<evidence type="ECO:0000259" key="3">
    <source>
        <dbReference type="Pfam" id="PF25023"/>
    </source>
</evidence>
<dbReference type="PANTHER" id="PTHR32305:SF15">
    <property type="entry name" value="PROTEIN RHSA-RELATED"/>
    <property type="match status" value="1"/>
</dbReference>
<organism evidence="4 5">
    <name type="scientific">Chamaesiphon polymorphus CCALA 037</name>
    <dbReference type="NCBI Taxonomy" id="2107692"/>
    <lineage>
        <taxon>Bacteria</taxon>
        <taxon>Bacillati</taxon>
        <taxon>Cyanobacteriota</taxon>
        <taxon>Cyanophyceae</taxon>
        <taxon>Gomontiellales</taxon>
        <taxon>Chamaesiphonaceae</taxon>
        <taxon>Chamaesiphon</taxon>
    </lineage>
</organism>
<gene>
    <name evidence="4" type="ORF">C7B77_19220</name>
</gene>
<evidence type="ECO:0000256" key="1">
    <source>
        <dbReference type="ARBA" id="ARBA00022737"/>
    </source>
</evidence>
<evidence type="ECO:0000256" key="2">
    <source>
        <dbReference type="SAM" id="Phobius"/>
    </source>
</evidence>
<dbReference type="EMBL" id="PVWO01000289">
    <property type="protein sequence ID" value="PSB53859.1"/>
    <property type="molecule type" value="Genomic_DNA"/>
</dbReference>
<keyword evidence="5" id="KW-1185">Reference proteome</keyword>
<dbReference type="Gene3D" id="2.180.10.10">
    <property type="entry name" value="RHS repeat-associated core"/>
    <property type="match status" value="5"/>
</dbReference>
<accession>A0A2T1G9C5</accession>
<protein>
    <recommendedName>
        <fullName evidence="3">Teneurin-like YD-shell domain-containing protein</fullName>
    </recommendedName>
</protein>